<feature type="region of interest" description="Disordered" evidence="7">
    <location>
        <begin position="905"/>
        <end position="951"/>
    </location>
</feature>
<feature type="region of interest" description="Disordered" evidence="7">
    <location>
        <begin position="618"/>
        <end position="661"/>
    </location>
</feature>
<dbReference type="PRINTS" id="PR00109">
    <property type="entry name" value="TYRKINASE"/>
</dbReference>
<dbReference type="PANTHER" id="PTHR44329:SF214">
    <property type="entry name" value="PROTEIN KINASE DOMAIN-CONTAINING PROTEIN"/>
    <property type="match status" value="1"/>
</dbReference>
<feature type="region of interest" description="Disordered" evidence="7">
    <location>
        <begin position="14"/>
        <end position="117"/>
    </location>
</feature>
<dbReference type="PROSITE" id="PS00107">
    <property type="entry name" value="PROTEIN_KINASE_ATP"/>
    <property type="match status" value="1"/>
</dbReference>
<reference evidence="9" key="1">
    <citation type="submission" date="2021-01" db="EMBL/GenBank/DDBJ databases">
        <authorList>
            <person name="Corre E."/>
            <person name="Pelletier E."/>
            <person name="Niang G."/>
            <person name="Scheremetjew M."/>
            <person name="Finn R."/>
            <person name="Kale V."/>
            <person name="Holt S."/>
            <person name="Cochrane G."/>
            <person name="Meng A."/>
            <person name="Brown T."/>
            <person name="Cohen L."/>
        </authorList>
    </citation>
    <scope>NUCLEOTIDE SEQUENCE</scope>
    <source>
        <strain evidence="9">SAG 11-49</strain>
    </source>
</reference>
<organism evidence="9">
    <name type="scientific">Chlamydomonas leiostraca</name>
    <dbReference type="NCBI Taxonomy" id="1034604"/>
    <lineage>
        <taxon>Eukaryota</taxon>
        <taxon>Viridiplantae</taxon>
        <taxon>Chlorophyta</taxon>
        <taxon>core chlorophytes</taxon>
        <taxon>Chlorophyceae</taxon>
        <taxon>CS clade</taxon>
        <taxon>Chlamydomonadales</taxon>
        <taxon>Chlamydomonadaceae</taxon>
        <taxon>Chlamydomonas</taxon>
    </lineage>
</organism>
<dbReference type="PANTHER" id="PTHR44329">
    <property type="entry name" value="SERINE/THREONINE-PROTEIN KINASE TNNI3K-RELATED"/>
    <property type="match status" value="1"/>
</dbReference>
<dbReference type="InterPro" id="IPR017441">
    <property type="entry name" value="Protein_kinase_ATP_BS"/>
</dbReference>
<dbReference type="InterPro" id="IPR001245">
    <property type="entry name" value="Ser-Thr/Tyr_kinase_cat_dom"/>
</dbReference>
<evidence type="ECO:0000313" key="9">
    <source>
        <dbReference type="EMBL" id="CAD8679018.1"/>
    </source>
</evidence>
<feature type="compositionally biased region" description="Low complexity" evidence="7">
    <location>
        <begin position="905"/>
        <end position="944"/>
    </location>
</feature>
<feature type="compositionally biased region" description="Basic and acidic residues" evidence="7">
    <location>
        <begin position="36"/>
        <end position="51"/>
    </location>
</feature>
<keyword evidence="2" id="KW-0808">Transferase</keyword>
<feature type="compositionally biased region" description="Low complexity" evidence="7">
    <location>
        <begin position="92"/>
        <end position="102"/>
    </location>
</feature>
<dbReference type="InterPro" id="IPR000719">
    <property type="entry name" value="Prot_kinase_dom"/>
</dbReference>
<keyword evidence="3 6" id="KW-0547">Nucleotide-binding</keyword>
<feature type="compositionally biased region" description="Low complexity" evidence="7">
    <location>
        <begin position="253"/>
        <end position="266"/>
    </location>
</feature>
<feature type="region of interest" description="Disordered" evidence="7">
    <location>
        <begin position="202"/>
        <end position="226"/>
    </location>
</feature>
<dbReference type="PROSITE" id="PS00108">
    <property type="entry name" value="PROTEIN_KINASE_ST"/>
    <property type="match status" value="1"/>
</dbReference>
<dbReference type="InterPro" id="IPR011009">
    <property type="entry name" value="Kinase-like_dom_sf"/>
</dbReference>
<protein>
    <recommendedName>
        <fullName evidence="8">Protein kinase domain-containing protein</fullName>
    </recommendedName>
</protein>
<dbReference type="PROSITE" id="PS50011">
    <property type="entry name" value="PROTEIN_KINASE_DOM"/>
    <property type="match status" value="1"/>
</dbReference>
<gene>
    <name evidence="9" type="ORF">CLEI1391_LOCUS8833</name>
</gene>
<proteinExistence type="predicted"/>
<feature type="compositionally biased region" description="Low complexity" evidence="7">
    <location>
        <begin position="622"/>
        <end position="635"/>
    </location>
</feature>
<evidence type="ECO:0000256" key="3">
    <source>
        <dbReference type="ARBA" id="ARBA00022741"/>
    </source>
</evidence>
<dbReference type="EMBL" id="HBFB01015759">
    <property type="protein sequence ID" value="CAD8679018.1"/>
    <property type="molecule type" value="Transcribed_RNA"/>
</dbReference>
<dbReference type="Gene3D" id="3.30.200.20">
    <property type="entry name" value="Phosphorylase Kinase, domain 1"/>
    <property type="match status" value="1"/>
</dbReference>
<dbReference type="GO" id="GO:0004674">
    <property type="term" value="F:protein serine/threonine kinase activity"/>
    <property type="evidence" value="ECO:0007669"/>
    <property type="project" value="UniProtKB-KW"/>
</dbReference>
<dbReference type="InterPro" id="IPR008271">
    <property type="entry name" value="Ser/Thr_kinase_AS"/>
</dbReference>
<feature type="compositionally biased region" description="Polar residues" evidence="7">
    <location>
        <begin position="267"/>
        <end position="281"/>
    </location>
</feature>
<dbReference type="Gene3D" id="1.10.510.10">
    <property type="entry name" value="Transferase(Phosphotransferase) domain 1"/>
    <property type="match status" value="1"/>
</dbReference>
<evidence type="ECO:0000256" key="2">
    <source>
        <dbReference type="ARBA" id="ARBA00022679"/>
    </source>
</evidence>
<dbReference type="Pfam" id="PF07714">
    <property type="entry name" value="PK_Tyr_Ser-Thr"/>
    <property type="match status" value="1"/>
</dbReference>
<dbReference type="FunFam" id="1.10.510.10:FF:001308">
    <property type="entry name" value="Predicted protein"/>
    <property type="match status" value="1"/>
</dbReference>
<feature type="domain" description="Protein kinase" evidence="8">
    <location>
        <begin position="505"/>
        <end position="886"/>
    </location>
</feature>
<keyword evidence="5 6" id="KW-0067">ATP-binding</keyword>
<feature type="compositionally biased region" description="Low complexity" evidence="7">
    <location>
        <begin position="299"/>
        <end position="315"/>
    </location>
</feature>
<dbReference type="InterPro" id="IPR051681">
    <property type="entry name" value="Ser/Thr_Kinases-Pseudokinases"/>
</dbReference>
<evidence type="ECO:0000259" key="8">
    <source>
        <dbReference type="PROSITE" id="PS50011"/>
    </source>
</evidence>
<accession>A0A7S0RJE4</accession>
<evidence type="ECO:0000256" key="7">
    <source>
        <dbReference type="SAM" id="MobiDB-lite"/>
    </source>
</evidence>
<evidence type="ECO:0000256" key="4">
    <source>
        <dbReference type="ARBA" id="ARBA00022777"/>
    </source>
</evidence>
<feature type="region of interest" description="Disordered" evidence="7">
    <location>
        <begin position="241"/>
        <end position="327"/>
    </location>
</feature>
<name>A0A7S0RJE4_9CHLO</name>
<evidence type="ECO:0000256" key="5">
    <source>
        <dbReference type="ARBA" id="ARBA00022840"/>
    </source>
</evidence>
<feature type="binding site" evidence="6">
    <location>
        <position position="532"/>
    </location>
    <ligand>
        <name>ATP</name>
        <dbReference type="ChEBI" id="CHEBI:30616"/>
    </ligand>
</feature>
<dbReference type="SUPFAM" id="SSF56112">
    <property type="entry name" value="Protein kinase-like (PK-like)"/>
    <property type="match status" value="1"/>
</dbReference>
<evidence type="ECO:0000256" key="6">
    <source>
        <dbReference type="PROSITE-ProRule" id="PRU10141"/>
    </source>
</evidence>
<sequence length="951" mass="96770">MQGLASMLSSCLRSRAPASPTGDVVAHGNIMTTGGDHPHQPADMGHNHLHDSMAPSAWKQQEEHHAQQPGPSAPSACSHTDDATAAVPEPCPAASPTAASASRTVGVPRSRSGLGIAGGPTGTAAGARVSTSLLHSGSLHAASWTQTTCSSKSMHDTGSSQGGVRAGTPADAVAIDHTATLEGPLSAPSHDVTCMATADGEGFEEWEGSEAAASGPGNPTGTANAAAVEEPSQPAAAATAVAPRTDRLQSHLASKGAASAAAAGGSVNSPPAVTSSRSSGNAGSGVMVAPSTRSQLPPSFATGATGSDATATSQSPSWHGSSRESSGNATRITLILQPPAAAPGAVAQPHQPAAAGAAALPSTQSITSVYRSAVPGLSSPAAAGVQEGKGFSGHQKALEAAQQLQQQQRAAREIHDAMKAAGGRRRSDVPGAAVAVEGNAVLNATEVPIAGGRIVPAMSGGAAAAAAAAGAMAVHGTAPQSEDAMQAIDLSALATLNLDNLGHEIKGLLWIGQGGGGVVFSGTWQSATVAVKFMLGQTPQHVNCAALEAMVSTVVNHPNVVQTYGFDVTRLTDRSFMRLPSRKNQGSFTAQAKEVLGSLCATDTLSTDLTTIGRSVNEGAASSSLQPSKPSQPSGPVVPPHATALSSFNSNDGFGDPDSTPSNSWAVHQVLQYLNAAPGHYLTHIIMEHCDRGSLLGALQRGVFKVGGTSGDMTRFGHRVVVRALLRTARDIARGMHHLHASNIIHGDLKPGNVLLKGSRNDRRGFIAKVSDFGLAKLVRNDAPLELSHWSTITHMAPEVICGRWCKASDVYSFGILLWQLATSEVMPYGKLTVQQILVGVSQGTLRPEWPPGTHEALVKLGRACLQHDAAKRPSFQDIANVLTKIELRIRSELRAYTEATQASLSADGAAGPSSSPAAATTSTAAPVSSSTAAPATSAPLLPSQAHAHSS</sequence>
<dbReference type="SMART" id="SM00220">
    <property type="entry name" value="S_TKc"/>
    <property type="match status" value="1"/>
</dbReference>
<dbReference type="AlphaFoldDB" id="A0A7S0RJE4"/>
<feature type="compositionally biased region" description="Polar residues" evidence="7">
    <location>
        <begin position="316"/>
        <end position="327"/>
    </location>
</feature>
<dbReference type="GO" id="GO:0005524">
    <property type="term" value="F:ATP binding"/>
    <property type="evidence" value="ECO:0007669"/>
    <property type="project" value="UniProtKB-UniRule"/>
</dbReference>
<evidence type="ECO:0000256" key="1">
    <source>
        <dbReference type="ARBA" id="ARBA00022527"/>
    </source>
</evidence>
<keyword evidence="1" id="KW-0723">Serine/threonine-protein kinase</keyword>
<keyword evidence="4" id="KW-0418">Kinase</keyword>